<feature type="domain" description="Protein kinase" evidence="1">
    <location>
        <begin position="230"/>
        <end position="493"/>
    </location>
</feature>
<dbReference type="Pfam" id="PF00069">
    <property type="entry name" value="Pkinase"/>
    <property type="match status" value="1"/>
</dbReference>
<dbReference type="RefSeq" id="WP_167124754.1">
    <property type="nucleotide sequence ID" value="NZ_JAAQQR010000003.1"/>
</dbReference>
<dbReference type="InterPro" id="IPR057929">
    <property type="entry name" value="RamC_N"/>
</dbReference>
<dbReference type="SMART" id="SM00220">
    <property type="entry name" value="S_TKc"/>
    <property type="match status" value="1"/>
</dbReference>
<organism evidence="2 3">
    <name type="scientific">Luteibacter jiangsuensis</name>
    <dbReference type="NCBI Taxonomy" id="637577"/>
    <lineage>
        <taxon>Bacteria</taxon>
        <taxon>Pseudomonadati</taxon>
        <taxon>Pseudomonadota</taxon>
        <taxon>Gammaproteobacteria</taxon>
        <taxon>Lysobacterales</taxon>
        <taxon>Rhodanobacteraceae</taxon>
        <taxon>Luteibacter</taxon>
    </lineage>
</organism>
<sequence>MERYTELLQYTAVDREFFEPYGNREIDLADFAEPVQRILPATWTMQRAGIWMHCQPPGVDLPDQGWKIHVSSVASTARIVLSIAAATLAVSQTAFKFAADARMLAAINGKRWPRGGSGKFITVYPVNVDDFRRIIDDLHVALSGYVGPYVLTDRRYRDSRVLHYRYGGIAGPYRTTADGRREYVLRSPDGGLEPDERKPHFHLPTWLRDPFPEEGTDTRERHAHLGGGRFRVRHAISFSSAGGIYLGDDLDAGRRVIIKEARPYIGGGDTAVAMLRKEFRLLRHLAPHGVAPLPVAHFRDWEHSYLVEEYIEGDTLRHWLARRYPWLKTRTTRDDVRRYLGEFAAVFTRFAEALQLAHGAGVSLGDLSFHNCIVTPQGDIRLIDLETAVEEGLDLPADVRTPGFASPRPLRDHPDGARAEDAYAFGANLLAAIMPMNAMLPLDRQAAARFVRRLSEDLGYPHELGAIIASLLDTEATRRTSPIVAMERLRAALDAPSTARPTVSHAPPPDHADALFAYVDAMARRARPDRYVPAGPEVFQTHPWGVAHGAAGVLHAYLRGGRKAPEGLLSFVADGARRRRDRGTNLMHGDAGIAWVLFEAGEGELAADMLRDRMPDTGLCERAGWHDGLAGWGLSRIKAWRETAEEGFLAAAAEAGEVLLRTAVSGDGTLCWPVGDVQPVGLGHGATGVALFLLHLHVATGDERFMRAADAALSFDLAQRGSNPDGDPTWPKQVGGATTFPYLRHGTAGIVAVAARFHACTGDARYRHAVRGAEADLMRRHAMSPGLFEGLAGIGETLLDLAGMFPDSAAGYLAAACHIARGIEPFLVPRHEGLAVPGVELLRLSCDFATGNAGVGAFFDRLHRGGPASFMLDEHLSLAAWRPAAGVVLNS</sequence>
<evidence type="ECO:0000259" key="1">
    <source>
        <dbReference type="PROSITE" id="PS50011"/>
    </source>
</evidence>
<dbReference type="Gene3D" id="1.50.10.20">
    <property type="match status" value="1"/>
</dbReference>
<evidence type="ECO:0000313" key="2">
    <source>
        <dbReference type="EMBL" id="NID04780.1"/>
    </source>
</evidence>
<dbReference type="Proteomes" id="UP001429601">
    <property type="component" value="Unassembled WGS sequence"/>
</dbReference>
<dbReference type="InterPro" id="IPR000719">
    <property type="entry name" value="Prot_kinase_dom"/>
</dbReference>
<dbReference type="PROSITE" id="PS50011">
    <property type="entry name" value="PROTEIN_KINASE_DOM"/>
    <property type="match status" value="1"/>
</dbReference>
<gene>
    <name evidence="2" type="ORF">HBF26_07770</name>
</gene>
<dbReference type="Pfam" id="PF05147">
    <property type="entry name" value="LANC_like"/>
    <property type="match status" value="1"/>
</dbReference>
<accession>A0ABX0Q2N7</accession>
<dbReference type="EMBL" id="JAAQQR010000003">
    <property type="protein sequence ID" value="NID04780.1"/>
    <property type="molecule type" value="Genomic_DNA"/>
</dbReference>
<dbReference type="InterPro" id="IPR007822">
    <property type="entry name" value="LANC-like"/>
</dbReference>
<keyword evidence="3" id="KW-1185">Reference proteome</keyword>
<dbReference type="NCBIfam" id="NF038151">
    <property type="entry name" value="lanthi_synth_III"/>
    <property type="match status" value="1"/>
</dbReference>
<comment type="caution">
    <text evidence="2">The sequence shown here is derived from an EMBL/GenBank/DDBJ whole genome shotgun (WGS) entry which is preliminary data.</text>
</comment>
<dbReference type="Gene3D" id="1.50.10.10">
    <property type="match status" value="1"/>
</dbReference>
<dbReference type="InterPro" id="IPR011009">
    <property type="entry name" value="Kinase-like_dom_sf"/>
</dbReference>
<dbReference type="Gene3D" id="3.30.200.20">
    <property type="entry name" value="Phosphorylase Kinase, domain 1"/>
    <property type="match status" value="1"/>
</dbReference>
<dbReference type="Gene3D" id="1.10.510.10">
    <property type="entry name" value="Transferase(Phosphotransferase) domain 1"/>
    <property type="match status" value="1"/>
</dbReference>
<proteinExistence type="predicted"/>
<reference evidence="2 3" key="1">
    <citation type="journal article" date="2011" name="Curr. Microbiol.">
        <title>Luteibacter jiangsuensis sp. nov.: a methamidophos-degrading bacterium isolated from a methamidophos-manufacturing factory.</title>
        <authorList>
            <person name="Wang L."/>
            <person name="Wang G.L."/>
            <person name="Li S.P."/>
            <person name="Jiang J.D."/>
        </authorList>
    </citation>
    <scope>NUCLEOTIDE SEQUENCE [LARGE SCALE GENOMIC DNA]</scope>
    <source>
        <strain evidence="2 3">CGMCC 1.10133</strain>
    </source>
</reference>
<dbReference type="SMART" id="SM01260">
    <property type="entry name" value="LANC_like"/>
    <property type="match status" value="1"/>
</dbReference>
<dbReference type="CDD" id="cd04791">
    <property type="entry name" value="LanC_SerThrkinase"/>
    <property type="match status" value="1"/>
</dbReference>
<dbReference type="InterPro" id="IPR053524">
    <property type="entry name" value="Aerial_hyphae_peptide-synth"/>
</dbReference>
<dbReference type="GO" id="GO:0016301">
    <property type="term" value="F:kinase activity"/>
    <property type="evidence" value="ECO:0007669"/>
    <property type="project" value="UniProtKB-KW"/>
</dbReference>
<dbReference type="Pfam" id="PF25816">
    <property type="entry name" value="RamC_N"/>
    <property type="match status" value="1"/>
</dbReference>
<dbReference type="SUPFAM" id="SSF56112">
    <property type="entry name" value="Protein kinase-like (PK-like)"/>
    <property type="match status" value="1"/>
</dbReference>
<keyword evidence="2" id="KW-0808">Transferase</keyword>
<dbReference type="SUPFAM" id="SSF158745">
    <property type="entry name" value="LanC-like"/>
    <property type="match status" value="1"/>
</dbReference>
<protein>
    <submittedName>
        <fullName evidence="2">Protein kinase/lanthionine synthetase C family protein</fullName>
    </submittedName>
</protein>
<keyword evidence="2" id="KW-0418">Kinase</keyword>
<evidence type="ECO:0000313" key="3">
    <source>
        <dbReference type="Proteomes" id="UP001429601"/>
    </source>
</evidence>
<dbReference type="InterPro" id="IPR058053">
    <property type="entry name" value="RamC_C"/>
</dbReference>
<dbReference type="InterPro" id="IPR012341">
    <property type="entry name" value="6hp_glycosidase-like_sf"/>
</dbReference>
<name>A0ABX0Q2N7_9GAMM</name>